<organism evidence="1 2">
    <name type="scientific">Rhodopila globiformis</name>
    <name type="common">Rhodopseudomonas globiformis</name>
    <dbReference type="NCBI Taxonomy" id="1071"/>
    <lineage>
        <taxon>Bacteria</taxon>
        <taxon>Pseudomonadati</taxon>
        <taxon>Pseudomonadota</taxon>
        <taxon>Alphaproteobacteria</taxon>
        <taxon>Acetobacterales</taxon>
        <taxon>Acetobacteraceae</taxon>
        <taxon>Rhodopila</taxon>
    </lineage>
</organism>
<reference evidence="1 2" key="1">
    <citation type="journal article" date="2018" name="Arch. Microbiol.">
        <title>New insights into the metabolic potential of the phototrophic purple bacterium Rhodopila globiformis DSM 161(T) from its draft genome sequence and evidence for a vanadium-dependent nitrogenase.</title>
        <authorList>
            <person name="Imhoff J.F."/>
            <person name="Rahn T."/>
            <person name="Kunzel S."/>
            <person name="Neulinger S.C."/>
        </authorList>
    </citation>
    <scope>NUCLEOTIDE SEQUENCE [LARGE SCALE GENOMIC DNA]</scope>
    <source>
        <strain evidence="1 2">DSM 161</strain>
    </source>
</reference>
<sequence length="78" mass="8538">MAEFAPVRTVADFRQLDEGDVLEGYLDGFHGSPAPGSDRSRAYWHGWRNGRTDAGFAEPDSAQQALDQAFRLLAQPSG</sequence>
<dbReference type="EMBL" id="NHRY01000264">
    <property type="protein sequence ID" value="PPQ26867.1"/>
    <property type="molecule type" value="Genomic_DNA"/>
</dbReference>
<protein>
    <submittedName>
        <fullName evidence="1">Uncharacterized protein</fullName>
    </submittedName>
</protein>
<keyword evidence="2" id="KW-1185">Reference proteome</keyword>
<accession>A0A2S6MWY4</accession>
<gene>
    <name evidence="1" type="ORF">CCS01_28725</name>
</gene>
<name>A0A2S6MWY4_RHOGL</name>
<dbReference type="OrthoDB" id="7281406at2"/>
<evidence type="ECO:0000313" key="2">
    <source>
        <dbReference type="Proteomes" id="UP000239724"/>
    </source>
</evidence>
<dbReference type="Proteomes" id="UP000239724">
    <property type="component" value="Unassembled WGS sequence"/>
</dbReference>
<proteinExistence type="predicted"/>
<comment type="caution">
    <text evidence="1">The sequence shown here is derived from an EMBL/GenBank/DDBJ whole genome shotgun (WGS) entry which is preliminary data.</text>
</comment>
<evidence type="ECO:0000313" key="1">
    <source>
        <dbReference type="EMBL" id="PPQ26867.1"/>
    </source>
</evidence>
<dbReference type="AlphaFoldDB" id="A0A2S6MWY4"/>